<dbReference type="Pfam" id="PF00097">
    <property type="entry name" value="zf-C3HC4"/>
    <property type="match status" value="1"/>
</dbReference>
<evidence type="ECO:0000256" key="5">
    <source>
        <dbReference type="ARBA" id="ARBA00022679"/>
    </source>
</evidence>
<keyword evidence="11 14" id="KW-0175">Coiled coil</keyword>
<dbReference type="GeneID" id="39737227"/>
<dbReference type="PROSITE" id="PS50089">
    <property type="entry name" value="ZF_RING_2"/>
    <property type="match status" value="1"/>
</dbReference>
<dbReference type="EMBL" id="LN835306">
    <property type="protein sequence ID" value="CRH01100.1"/>
    <property type="molecule type" value="Genomic_DNA"/>
</dbReference>
<keyword evidence="5 14" id="KW-0808">Transferase</keyword>
<dbReference type="SUPFAM" id="SSF57850">
    <property type="entry name" value="RING/U-box"/>
    <property type="match status" value="1"/>
</dbReference>
<dbReference type="InterPro" id="IPR013083">
    <property type="entry name" value="Znf_RING/FYVE/PHD"/>
</dbReference>
<feature type="region of interest" description="Disordered" evidence="16">
    <location>
        <begin position="476"/>
        <end position="504"/>
    </location>
</feature>
<dbReference type="CDD" id="cd16499">
    <property type="entry name" value="RING-HC_Bre1-like"/>
    <property type="match status" value="1"/>
</dbReference>
<evidence type="ECO:0000256" key="16">
    <source>
        <dbReference type="SAM" id="MobiDB-lite"/>
    </source>
</evidence>
<accession>A0A1J1HCF2</accession>
<keyword evidence="19" id="KW-1185">Reference proteome</keyword>
<evidence type="ECO:0000256" key="8">
    <source>
        <dbReference type="ARBA" id="ARBA00022786"/>
    </source>
</evidence>
<evidence type="ECO:0000256" key="3">
    <source>
        <dbReference type="ARBA" id="ARBA00004906"/>
    </source>
</evidence>
<dbReference type="SMART" id="SM00184">
    <property type="entry name" value="RING"/>
    <property type="match status" value="1"/>
</dbReference>
<evidence type="ECO:0000256" key="10">
    <source>
        <dbReference type="ARBA" id="ARBA00022853"/>
    </source>
</evidence>
<evidence type="ECO:0000256" key="11">
    <source>
        <dbReference type="ARBA" id="ARBA00023054"/>
    </source>
</evidence>
<feature type="coiled-coil region" evidence="15">
    <location>
        <begin position="389"/>
        <end position="416"/>
    </location>
</feature>
<dbReference type="Proteomes" id="UP000220158">
    <property type="component" value="Chromosome 11"/>
</dbReference>
<dbReference type="GO" id="GO:0016567">
    <property type="term" value="P:protein ubiquitination"/>
    <property type="evidence" value="ECO:0007669"/>
    <property type="project" value="UniProtKB-UniRule"/>
</dbReference>
<evidence type="ECO:0000313" key="18">
    <source>
        <dbReference type="EMBL" id="CRH01100.1"/>
    </source>
</evidence>
<dbReference type="InterPro" id="IPR013956">
    <property type="entry name" value="E3_ubiquit_lig_Bre1"/>
</dbReference>
<evidence type="ECO:0000256" key="15">
    <source>
        <dbReference type="SAM" id="Coils"/>
    </source>
</evidence>
<dbReference type="PROSITE" id="PS00518">
    <property type="entry name" value="ZF_RING_1"/>
    <property type="match status" value="1"/>
</dbReference>
<dbReference type="InterPro" id="IPR017907">
    <property type="entry name" value="Znf_RING_CS"/>
</dbReference>
<keyword evidence="9 14" id="KW-0862">Zinc</keyword>
<evidence type="ECO:0000256" key="9">
    <source>
        <dbReference type="ARBA" id="ARBA00022833"/>
    </source>
</evidence>
<evidence type="ECO:0000256" key="1">
    <source>
        <dbReference type="ARBA" id="ARBA00000900"/>
    </source>
</evidence>
<gene>
    <name evidence="18" type="primary">TEX1</name>
    <name evidence="18" type="ORF">PRELSG_1144900</name>
</gene>
<dbReference type="GO" id="GO:0033503">
    <property type="term" value="C:HULC complex"/>
    <property type="evidence" value="ECO:0007669"/>
    <property type="project" value="TreeGrafter"/>
</dbReference>
<feature type="coiled-coil region" evidence="15">
    <location>
        <begin position="531"/>
        <end position="608"/>
    </location>
</feature>
<comment type="pathway">
    <text evidence="3 14">Protein modification; protein ubiquitination.</text>
</comment>
<dbReference type="GO" id="GO:0008270">
    <property type="term" value="F:zinc ion binding"/>
    <property type="evidence" value="ECO:0007669"/>
    <property type="project" value="UniProtKB-KW"/>
</dbReference>
<keyword evidence="12 14" id="KW-0539">Nucleus</keyword>
<evidence type="ECO:0000259" key="17">
    <source>
        <dbReference type="PROSITE" id="PS50089"/>
    </source>
</evidence>
<keyword evidence="7 13" id="KW-0863">Zinc-finger</keyword>
<keyword evidence="8 14" id="KW-0833">Ubl conjugation pathway</keyword>
<reference evidence="18 19" key="1">
    <citation type="submission" date="2015-04" db="EMBL/GenBank/DDBJ databases">
        <authorList>
            <consortium name="Pathogen Informatics"/>
        </authorList>
    </citation>
    <scope>NUCLEOTIDE SEQUENCE [LARGE SCALE GENOMIC DNA]</scope>
    <source>
        <strain evidence="18 19">SGS1</strain>
    </source>
</reference>
<keyword evidence="6 14" id="KW-0479">Metal-binding</keyword>
<dbReference type="KEGG" id="prel:PRELSG_1144900"/>
<evidence type="ECO:0000256" key="6">
    <source>
        <dbReference type="ARBA" id="ARBA00022723"/>
    </source>
</evidence>
<evidence type="ECO:0000256" key="14">
    <source>
        <dbReference type="RuleBase" id="RU365038"/>
    </source>
</evidence>
<dbReference type="AlphaFoldDB" id="A0A1J1HCF2"/>
<dbReference type="UniPathway" id="UPA00143"/>
<evidence type="ECO:0000256" key="13">
    <source>
        <dbReference type="PROSITE-ProRule" id="PRU00175"/>
    </source>
</evidence>
<organism evidence="18 19">
    <name type="scientific">Plasmodium relictum</name>
    <dbReference type="NCBI Taxonomy" id="85471"/>
    <lineage>
        <taxon>Eukaryota</taxon>
        <taxon>Sar</taxon>
        <taxon>Alveolata</taxon>
        <taxon>Apicomplexa</taxon>
        <taxon>Aconoidasida</taxon>
        <taxon>Haemosporida</taxon>
        <taxon>Plasmodiidae</taxon>
        <taxon>Plasmodium</taxon>
        <taxon>Plasmodium (Haemamoeba)</taxon>
    </lineage>
</organism>
<dbReference type="PANTHER" id="PTHR23163:SF0">
    <property type="entry name" value="E3 UBIQUITIN-PROTEIN LIGASE BRE1"/>
    <property type="match status" value="1"/>
</dbReference>
<evidence type="ECO:0000313" key="19">
    <source>
        <dbReference type="Proteomes" id="UP000220158"/>
    </source>
</evidence>
<keyword evidence="10 14" id="KW-0156">Chromatin regulator</keyword>
<comment type="catalytic activity">
    <reaction evidence="1 14">
        <text>S-ubiquitinyl-[E2 ubiquitin-conjugating enzyme]-L-cysteine + [acceptor protein]-L-lysine = [E2 ubiquitin-conjugating enzyme]-L-cysteine + N(6)-ubiquitinyl-[acceptor protein]-L-lysine.</text>
        <dbReference type="EC" id="2.3.2.27"/>
    </reaction>
</comment>
<evidence type="ECO:0000256" key="12">
    <source>
        <dbReference type="ARBA" id="ARBA00023242"/>
    </source>
</evidence>
<comment type="subcellular location">
    <subcellularLocation>
        <location evidence="2 14">Nucleus</location>
    </subcellularLocation>
</comment>
<dbReference type="Gene3D" id="3.30.40.10">
    <property type="entry name" value="Zinc/RING finger domain, C3HC4 (zinc finger)"/>
    <property type="match status" value="1"/>
</dbReference>
<dbReference type="InterPro" id="IPR001841">
    <property type="entry name" value="Znf_RING"/>
</dbReference>
<evidence type="ECO:0000256" key="2">
    <source>
        <dbReference type="ARBA" id="ARBA00004123"/>
    </source>
</evidence>
<dbReference type="GO" id="GO:0061630">
    <property type="term" value="F:ubiquitin protein ligase activity"/>
    <property type="evidence" value="ECO:0007669"/>
    <property type="project" value="UniProtKB-EC"/>
</dbReference>
<dbReference type="VEuPathDB" id="PlasmoDB:PRELSG_1144900"/>
<dbReference type="OMA" id="DEMIIQI"/>
<dbReference type="RefSeq" id="XP_028534101.1">
    <property type="nucleotide sequence ID" value="XM_028677742.1"/>
</dbReference>
<dbReference type="EC" id="2.3.2.27" evidence="14"/>
<dbReference type="PANTHER" id="PTHR23163">
    <property type="entry name" value="RING FINGER PROTEIN-RELATED"/>
    <property type="match status" value="1"/>
</dbReference>
<evidence type="ECO:0000256" key="4">
    <source>
        <dbReference type="ARBA" id="ARBA00005555"/>
    </source>
</evidence>
<feature type="compositionally biased region" description="Low complexity" evidence="16">
    <location>
        <begin position="477"/>
        <end position="504"/>
    </location>
</feature>
<protein>
    <recommendedName>
        <fullName evidence="14">E3 ubiquitin protein ligase</fullName>
        <ecNumber evidence="14">2.3.2.27</ecNumber>
    </recommendedName>
</protein>
<feature type="coiled-coil region" evidence="15">
    <location>
        <begin position="758"/>
        <end position="830"/>
    </location>
</feature>
<sequence length="1034" mass="123425">MNIKKRNKYEKHELMPLPLEKSELLIENIHNLKNCLNLYRKEIQEKNKFINDLKNNLNFYDCILKNINIVWRIFNNDLLNLIDKKKEGDNNILVESPYYNIEEFLTIFLKYVNNNDLDDENDEFLNKTLSDYDDDNSAIYIKTKKIKLNDLSNNNSIKNEKNENLENCVDFPKNENNSVKKDIPDEIVKDMVVKEDNSEKKKDDIIKVVNKEENKKNINDINNEEENEKIVKTTNYDELGHIKKEILNNEDFSKTNETEIDKNINNNNKRNLCNDINEAKRICLNSQENIFLGNEDSISVCLNNDVIEKRKKEKDKVNSTKKKKEKNEIIDDIRKDNFEEKLKNFFVENLKNTLSYINKIINLKSTDLNYNLEYIRKIKYEKSLYYEKYVDEKKKNNELQNNCESLKIEIDRLEKKSSSLLFKLNKEDICKNILEEKIDKNEDMNYSKIENNESNKMTSNNHYDLNCYDKDTHHLKNNNFVNNSNKNDNNNDNNNNDEQNNVNNDNVAESKIFLNLEKIITKEKIIQSEPFKNLISESTEIYNKLKEKENEIIILKKEIIKMENFRDEEYENLLNETIKDKKSLTDKIKELEVDIATYKLDKEKIESKVKVMEYEVGVLKNIDKKQTMQLQQKESEILKMKLQLDKFKILENTLRDKVAFLEKEKDDLLNSTRVLEEENLESKKKHILNNSDYSVIINEDDDKNITMNERKDILHKDEETHENENIKKEEKSKSFLRCHIGSNKNENFSESQGNMGSVDDYMLKYDELLLENKNLRRKLEKKKDVEEELMNLKKNYDAISEEIEEITKEFEKKQEQVDEMIMQIKNKELESLEKYNNKVNKAYVEEKLKQLEISYQDKMSCINSIYEKYEKFVNLYLTLFFHARKNAVISDSAREEQMSIFIKLKQKYEHIFQKKNEISNILKNVYDCNKKLIEQCKALYKENENLQNTLSNQISISKDISKKDNHLLIEENDELRRRLICSVCMENFRNYIIIKCGHIYCENCIFNNIKTRNRKCPQCKIPFDKKDLQKIFLD</sequence>
<name>A0A1J1HCF2_PLARL</name>
<proteinExistence type="inferred from homology"/>
<dbReference type="GO" id="GO:0005634">
    <property type="term" value="C:nucleus"/>
    <property type="evidence" value="ECO:0007669"/>
    <property type="project" value="UniProtKB-SubCell"/>
</dbReference>
<feature type="domain" description="RING-type" evidence="17">
    <location>
        <begin position="981"/>
        <end position="1020"/>
    </location>
</feature>
<dbReference type="InterPro" id="IPR018957">
    <property type="entry name" value="Znf_C3HC4_RING-type"/>
</dbReference>
<evidence type="ECO:0000256" key="7">
    <source>
        <dbReference type="ARBA" id="ARBA00022771"/>
    </source>
</evidence>
<comment type="similarity">
    <text evidence="4 14">Belongs to the BRE1 family.</text>
</comment>
<feature type="coiled-coil region" evidence="15">
    <location>
        <begin position="651"/>
        <end position="678"/>
    </location>
</feature>
<dbReference type="GO" id="GO:0006325">
    <property type="term" value="P:chromatin organization"/>
    <property type="evidence" value="ECO:0007669"/>
    <property type="project" value="UniProtKB-KW"/>
</dbReference>
<dbReference type="OrthoDB" id="10266039at2759"/>